<proteinExistence type="inferred from homology"/>
<dbReference type="InterPro" id="IPR011990">
    <property type="entry name" value="TPR-like_helical_dom_sf"/>
</dbReference>
<dbReference type="AlphaFoldDB" id="A0A1G7HLT7"/>
<sequence length="463" mass="52070">MRVLFLCCLLSYTCLSCSKIVNIGEPSDKIVAEEVYSSDSGAIAVMAGIYSIINSNELSAGGKGISVFCGLYCDELGLMEGNQEFQRCYENTLSADDSPFWAPLYKCIQHCNMLLKGLDGTNALTSAIKQQLTGEAKFIRAFCYFYLVNFFGDVPLLTTTDLNTNTTAGRSSIERVYDQIEDDLGNAISLLREEYLDGDAQTIVNERLRPNKWAAVALLARVYLYRKKWVAAEREATNIIARSRLYAIPTLTEAFRPHSSELIWALENTNATGVNEDAALLVLQDGPDREQHPLFVNKHLLKTFERGDQRLATWIGIDSTGDSIYYYPHKYRLAEDGQATTPYVVVLRLAEVLLIRAEAKVYMNDFAGARNDLNVLRRRAGLGYVVATNRQALLKAIEQERRAELFTEWGHRWLDLKRYERAAEVMSAAASEKGTTWAAYKQLFPIPYGDIMLNPSLKQNDGY</sequence>
<dbReference type="EMBL" id="FNBN01000001">
    <property type="protein sequence ID" value="SDF01432.1"/>
    <property type="molecule type" value="Genomic_DNA"/>
</dbReference>
<dbReference type="Pfam" id="PF14322">
    <property type="entry name" value="SusD-like_3"/>
    <property type="match status" value="1"/>
</dbReference>
<protein>
    <submittedName>
        <fullName evidence="8">SusD family protein</fullName>
    </submittedName>
</protein>
<evidence type="ECO:0000256" key="1">
    <source>
        <dbReference type="ARBA" id="ARBA00004442"/>
    </source>
</evidence>
<evidence type="ECO:0000259" key="7">
    <source>
        <dbReference type="Pfam" id="PF14322"/>
    </source>
</evidence>
<evidence type="ECO:0000256" key="3">
    <source>
        <dbReference type="ARBA" id="ARBA00022729"/>
    </source>
</evidence>
<dbReference type="STRING" id="104663.SAMN04488121_101524"/>
<dbReference type="OrthoDB" id="5694214at2"/>
<keyword evidence="3" id="KW-0732">Signal</keyword>
<feature type="domain" description="SusD-like N-terminal" evidence="7">
    <location>
        <begin position="95"/>
        <end position="224"/>
    </location>
</feature>
<dbReference type="InterPro" id="IPR033985">
    <property type="entry name" value="SusD-like_N"/>
</dbReference>
<feature type="domain" description="RagB/SusD" evidence="6">
    <location>
        <begin position="323"/>
        <end position="463"/>
    </location>
</feature>
<comment type="similarity">
    <text evidence="2">Belongs to the SusD family.</text>
</comment>
<evidence type="ECO:0000313" key="8">
    <source>
        <dbReference type="EMBL" id="SDF01432.1"/>
    </source>
</evidence>
<dbReference type="CDD" id="cd08977">
    <property type="entry name" value="SusD"/>
    <property type="match status" value="1"/>
</dbReference>
<evidence type="ECO:0000256" key="4">
    <source>
        <dbReference type="ARBA" id="ARBA00023136"/>
    </source>
</evidence>
<reference evidence="9" key="1">
    <citation type="submission" date="2016-10" db="EMBL/GenBank/DDBJ databases">
        <authorList>
            <person name="Varghese N."/>
            <person name="Submissions S."/>
        </authorList>
    </citation>
    <scope>NUCLEOTIDE SEQUENCE [LARGE SCALE GENOMIC DNA]</scope>
    <source>
        <strain evidence="9">DSM 527</strain>
    </source>
</reference>
<dbReference type="Pfam" id="PF07980">
    <property type="entry name" value="SusD_RagB"/>
    <property type="match status" value="1"/>
</dbReference>
<dbReference type="Gene3D" id="1.25.40.390">
    <property type="match status" value="1"/>
</dbReference>
<dbReference type="RefSeq" id="WP_089828668.1">
    <property type="nucleotide sequence ID" value="NZ_FNBN01000001.1"/>
</dbReference>
<name>A0A1G7HLT7_CHIFI</name>
<keyword evidence="5" id="KW-0998">Cell outer membrane</keyword>
<dbReference type="Proteomes" id="UP000199045">
    <property type="component" value="Unassembled WGS sequence"/>
</dbReference>
<organism evidence="8 9">
    <name type="scientific">Chitinophaga filiformis</name>
    <name type="common">Myxococcus filiformis</name>
    <name type="synonym">Flexibacter filiformis</name>
    <dbReference type="NCBI Taxonomy" id="104663"/>
    <lineage>
        <taxon>Bacteria</taxon>
        <taxon>Pseudomonadati</taxon>
        <taxon>Bacteroidota</taxon>
        <taxon>Chitinophagia</taxon>
        <taxon>Chitinophagales</taxon>
        <taxon>Chitinophagaceae</taxon>
        <taxon>Chitinophaga</taxon>
    </lineage>
</organism>
<dbReference type="InterPro" id="IPR012944">
    <property type="entry name" value="SusD_RagB_dom"/>
</dbReference>
<comment type="subcellular location">
    <subcellularLocation>
        <location evidence="1">Cell outer membrane</location>
    </subcellularLocation>
</comment>
<gene>
    <name evidence="8" type="ORF">SAMN04488121_101524</name>
</gene>
<dbReference type="GO" id="GO:0009279">
    <property type="term" value="C:cell outer membrane"/>
    <property type="evidence" value="ECO:0007669"/>
    <property type="project" value="UniProtKB-SubCell"/>
</dbReference>
<dbReference type="SUPFAM" id="SSF48452">
    <property type="entry name" value="TPR-like"/>
    <property type="match status" value="1"/>
</dbReference>
<accession>A0A1G7HLT7</accession>
<evidence type="ECO:0000313" key="9">
    <source>
        <dbReference type="Proteomes" id="UP000199045"/>
    </source>
</evidence>
<evidence type="ECO:0000256" key="2">
    <source>
        <dbReference type="ARBA" id="ARBA00006275"/>
    </source>
</evidence>
<keyword evidence="4" id="KW-0472">Membrane</keyword>
<evidence type="ECO:0000256" key="5">
    <source>
        <dbReference type="ARBA" id="ARBA00023237"/>
    </source>
</evidence>
<evidence type="ECO:0000259" key="6">
    <source>
        <dbReference type="Pfam" id="PF07980"/>
    </source>
</evidence>